<gene>
    <name evidence="2" type="ORF">DXA39_07455</name>
</gene>
<dbReference type="OrthoDB" id="9780884at2"/>
<comment type="caution">
    <text evidence="2">The sequence shown here is derived from an EMBL/GenBank/DDBJ whole genome shotgun (WGS) entry which is preliminary data.</text>
</comment>
<dbReference type="EMBL" id="QVEU01000007">
    <property type="protein sequence ID" value="RGB75113.1"/>
    <property type="molecule type" value="Genomic_DNA"/>
</dbReference>
<evidence type="ECO:0000313" key="3">
    <source>
        <dbReference type="Proteomes" id="UP000261011"/>
    </source>
</evidence>
<dbReference type="InterPro" id="IPR051158">
    <property type="entry name" value="Metallophosphoesterase_sf"/>
</dbReference>
<feature type="domain" description="Calcineurin-like phosphoesterase" evidence="1">
    <location>
        <begin position="47"/>
        <end position="204"/>
    </location>
</feature>
<proteinExistence type="predicted"/>
<evidence type="ECO:0000259" key="1">
    <source>
        <dbReference type="Pfam" id="PF00149"/>
    </source>
</evidence>
<dbReference type="Proteomes" id="UP000261011">
    <property type="component" value="Unassembled WGS sequence"/>
</dbReference>
<name>A0A3E2TGA8_9FIRM</name>
<dbReference type="AlphaFoldDB" id="A0A3E2TGA8"/>
<dbReference type="GO" id="GO:0016787">
    <property type="term" value="F:hydrolase activity"/>
    <property type="evidence" value="ECO:0007669"/>
    <property type="project" value="InterPro"/>
</dbReference>
<sequence>MNNKNKVKLGTGLIVAGLLIGAYIDKQCFVAKEEKVILKSEKIKNPIRITQISDFHSNAIKNLDELLINVKDFDPDFIILTGDMIDYGTDAKIDRSLYFLKKLAGLNKKIFYITGNHEETGPNLDRFLFELEKLGIVYLYNECYELNIRNQDIYLYGTSMLDFSYKNYKPKKNSINVILSHYSKIVRDNYIGNEDFIFSGHTHGGQVRMPIIGGLIAPGEGVLPNYDKGVFNYKDSIIYVDSGLGNTFLPLRFLDQIEYSNITLAPIV</sequence>
<dbReference type="Gene3D" id="3.60.21.10">
    <property type="match status" value="1"/>
</dbReference>
<evidence type="ECO:0000313" key="2">
    <source>
        <dbReference type="EMBL" id="RGB75113.1"/>
    </source>
</evidence>
<dbReference type="SUPFAM" id="SSF56300">
    <property type="entry name" value="Metallo-dependent phosphatases"/>
    <property type="match status" value="1"/>
</dbReference>
<dbReference type="RefSeq" id="WP_117522089.1">
    <property type="nucleotide sequence ID" value="NZ_JAGGLS010000009.1"/>
</dbReference>
<dbReference type="PANTHER" id="PTHR31302:SF0">
    <property type="entry name" value="TRANSMEMBRANE PROTEIN WITH METALLOPHOSPHOESTERASE DOMAIN"/>
    <property type="match status" value="1"/>
</dbReference>
<protein>
    <submittedName>
        <fullName evidence="2">Phosphoesterase</fullName>
    </submittedName>
</protein>
<accession>A0A3E2TGA8</accession>
<organism evidence="2 3">
    <name type="scientific">Anaerococcus nagyae</name>
    <dbReference type="NCBI Taxonomy" id="1755241"/>
    <lineage>
        <taxon>Bacteria</taxon>
        <taxon>Bacillati</taxon>
        <taxon>Bacillota</taxon>
        <taxon>Tissierellia</taxon>
        <taxon>Tissierellales</taxon>
        <taxon>Peptoniphilaceae</taxon>
        <taxon>Anaerococcus</taxon>
    </lineage>
</organism>
<dbReference type="Pfam" id="PF00149">
    <property type="entry name" value="Metallophos"/>
    <property type="match status" value="1"/>
</dbReference>
<dbReference type="PANTHER" id="PTHR31302">
    <property type="entry name" value="TRANSMEMBRANE PROTEIN WITH METALLOPHOSPHOESTERASE DOMAIN-RELATED"/>
    <property type="match status" value="1"/>
</dbReference>
<dbReference type="InterPro" id="IPR029052">
    <property type="entry name" value="Metallo-depent_PP-like"/>
</dbReference>
<reference evidence="2 3" key="1">
    <citation type="submission" date="2018-08" db="EMBL/GenBank/DDBJ databases">
        <title>A genome reference for cultivated species of the human gut microbiota.</title>
        <authorList>
            <person name="Zou Y."/>
            <person name="Xue W."/>
            <person name="Luo G."/>
        </authorList>
    </citation>
    <scope>NUCLEOTIDE SEQUENCE [LARGE SCALE GENOMIC DNA]</scope>
    <source>
        <strain evidence="2 3">OF01-3</strain>
    </source>
</reference>
<dbReference type="InterPro" id="IPR004843">
    <property type="entry name" value="Calcineurin-like_PHP"/>
</dbReference>
<keyword evidence="3" id="KW-1185">Reference proteome</keyword>